<reference evidence="2" key="1">
    <citation type="journal article" date="2016" name="Nature">
        <title>The genome of the seagrass Zostera marina reveals angiosperm adaptation to the sea.</title>
        <authorList>
            <person name="Olsen J.L."/>
            <person name="Rouze P."/>
            <person name="Verhelst B."/>
            <person name="Lin Y.-C."/>
            <person name="Bayer T."/>
            <person name="Collen J."/>
            <person name="Dattolo E."/>
            <person name="De Paoli E."/>
            <person name="Dittami S."/>
            <person name="Maumus F."/>
            <person name="Michel G."/>
            <person name="Kersting A."/>
            <person name="Lauritano C."/>
            <person name="Lohaus R."/>
            <person name="Toepel M."/>
            <person name="Tonon T."/>
            <person name="Vanneste K."/>
            <person name="Amirebrahimi M."/>
            <person name="Brakel J."/>
            <person name="Bostroem C."/>
            <person name="Chovatia M."/>
            <person name="Grimwood J."/>
            <person name="Jenkins J.W."/>
            <person name="Jueterbock A."/>
            <person name="Mraz A."/>
            <person name="Stam W.T."/>
            <person name="Tice H."/>
            <person name="Bornberg-Bauer E."/>
            <person name="Green P.J."/>
            <person name="Pearson G.A."/>
            <person name="Procaccini G."/>
            <person name="Duarte C.M."/>
            <person name="Schmutz J."/>
            <person name="Reusch T.B.H."/>
            <person name="Van de Peer Y."/>
        </authorList>
    </citation>
    <scope>NUCLEOTIDE SEQUENCE [LARGE SCALE GENOMIC DNA]</scope>
    <source>
        <strain evidence="2">cv. Finnish</strain>
    </source>
</reference>
<dbReference type="OMA" id="AKCPPDK"/>
<evidence type="ECO:0000313" key="1">
    <source>
        <dbReference type="EMBL" id="KMZ67732.1"/>
    </source>
</evidence>
<dbReference type="AlphaFoldDB" id="A0A0K9PHM5"/>
<protein>
    <submittedName>
        <fullName evidence="1">Uncharacterized protein</fullName>
    </submittedName>
</protein>
<organism evidence="1 2">
    <name type="scientific">Zostera marina</name>
    <name type="common">Eelgrass</name>
    <dbReference type="NCBI Taxonomy" id="29655"/>
    <lineage>
        <taxon>Eukaryota</taxon>
        <taxon>Viridiplantae</taxon>
        <taxon>Streptophyta</taxon>
        <taxon>Embryophyta</taxon>
        <taxon>Tracheophyta</taxon>
        <taxon>Spermatophyta</taxon>
        <taxon>Magnoliopsida</taxon>
        <taxon>Liliopsida</taxon>
        <taxon>Zosteraceae</taxon>
        <taxon>Zostera</taxon>
    </lineage>
</organism>
<proteinExistence type="predicted"/>
<dbReference type="OrthoDB" id="1910345at2759"/>
<keyword evidence="2" id="KW-1185">Reference proteome</keyword>
<dbReference type="EMBL" id="LFYR01000889">
    <property type="protein sequence ID" value="KMZ67732.1"/>
    <property type="molecule type" value="Genomic_DNA"/>
</dbReference>
<gene>
    <name evidence="1" type="ORF">ZOSMA_25G01220</name>
</gene>
<evidence type="ECO:0000313" key="2">
    <source>
        <dbReference type="Proteomes" id="UP000036987"/>
    </source>
</evidence>
<dbReference type="Proteomes" id="UP000036987">
    <property type="component" value="Unassembled WGS sequence"/>
</dbReference>
<name>A0A0K9PHM5_ZOSMR</name>
<accession>A0A0K9PHM5</accession>
<sequence length="135" mass="14743">MSDVDDKSIWTTFTGIKSFAPSSSSSPNPEALMSEIDMAISSREYTHATSLLLSSSKSHTDRQLRKRNHDPRAVGLADEAYKTACAELAAGKPDQALKSLQFALLNCPLEKGSAVGKIKSMIAYASQQLKFRDQF</sequence>
<comment type="caution">
    <text evidence="1">The sequence shown here is derived from an EMBL/GenBank/DDBJ whole genome shotgun (WGS) entry which is preliminary data.</text>
</comment>